<dbReference type="PROSITE" id="PS00675">
    <property type="entry name" value="SIGMA54_INTERACT_1"/>
    <property type="match status" value="1"/>
</dbReference>
<dbReference type="HOGENOM" id="CLU_050405_0_1_1"/>
<evidence type="ECO:0000313" key="3">
    <source>
        <dbReference type="Proteomes" id="UP000054166"/>
    </source>
</evidence>
<dbReference type="Pfam" id="PF01926">
    <property type="entry name" value="MMR_HSR1"/>
    <property type="match status" value="1"/>
</dbReference>
<reference evidence="2 3" key="1">
    <citation type="submission" date="2014-04" db="EMBL/GenBank/DDBJ databases">
        <authorList>
            <consortium name="DOE Joint Genome Institute"/>
            <person name="Kuo A."/>
            <person name="Tarkka M."/>
            <person name="Buscot F."/>
            <person name="Kohler A."/>
            <person name="Nagy L.G."/>
            <person name="Floudas D."/>
            <person name="Copeland A."/>
            <person name="Barry K.W."/>
            <person name="Cichocki N."/>
            <person name="Veneault-Fourrey C."/>
            <person name="LaButti K."/>
            <person name="Lindquist E.A."/>
            <person name="Lipzen A."/>
            <person name="Lundell T."/>
            <person name="Morin E."/>
            <person name="Murat C."/>
            <person name="Sun H."/>
            <person name="Tunlid A."/>
            <person name="Henrissat B."/>
            <person name="Grigoriev I.V."/>
            <person name="Hibbett D.S."/>
            <person name="Martin F."/>
            <person name="Nordberg H.P."/>
            <person name="Cantor M.N."/>
            <person name="Hua S.X."/>
        </authorList>
    </citation>
    <scope>NUCLEOTIDE SEQUENCE [LARGE SCALE GENOMIC DNA]</scope>
    <source>
        <strain evidence="2 3">F 1598</strain>
    </source>
</reference>
<dbReference type="OrthoDB" id="8954335at2759"/>
<dbReference type="STRING" id="765440.A0A0C3FQ11"/>
<dbReference type="Proteomes" id="UP000054166">
    <property type="component" value="Unassembled WGS sequence"/>
</dbReference>
<reference evidence="3" key="2">
    <citation type="submission" date="2015-01" db="EMBL/GenBank/DDBJ databases">
        <title>Evolutionary Origins and Diversification of the Mycorrhizal Mutualists.</title>
        <authorList>
            <consortium name="DOE Joint Genome Institute"/>
            <consortium name="Mycorrhizal Genomics Consortium"/>
            <person name="Kohler A."/>
            <person name="Kuo A."/>
            <person name="Nagy L.G."/>
            <person name="Floudas D."/>
            <person name="Copeland A."/>
            <person name="Barry K.W."/>
            <person name="Cichocki N."/>
            <person name="Veneault-Fourrey C."/>
            <person name="LaButti K."/>
            <person name="Lindquist E.A."/>
            <person name="Lipzen A."/>
            <person name="Lundell T."/>
            <person name="Morin E."/>
            <person name="Murat C."/>
            <person name="Riley R."/>
            <person name="Ohm R."/>
            <person name="Sun H."/>
            <person name="Tunlid A."/>
            <person name="Henrissat B."/>
            <person name="Grigoriev I.V."/>
            <person name="Hibbett D.S."/>
            <person name="Martin F."/>
        </authorList>
    </citation>
    <scope>NUCLEOTIDE SEQUENCE [LARGE SCALE GENOMIC DNA]</scope>
    <source>
        <strain evidence="3">F 1598</strain>
    </source>
</reference>
<sequence length="265" mass="29301">MSHALPPKSTSNAAPNVVIFGETGVGKSSLVNMIAGKDVAEHANKAEGCTFQSKSYPVQINGQSIALWDTAGLNEGHKGKVAAKDAIVNLCCLLRGLKDGVSLLVYCVRGRIKETTAKNYMMFYEGVCQLKVPILLVAIGLEEQDPMEGWWTENEAAFQRENMVFDGHGCITATKGKLRKGKHVYEEEYEASRVTVLEVIAKNCFGTPWKPETRGWIKKAVKNVFRPEPYTPEYTSLILALKKAGMSDKEAQEIVKDVEVKMSQW</sequence>
<gene>
    <name evidence="2" type="ORF">PILCRDRAFT_97629</name>
</gene>
<feature type="domain" description="G" evidence="1">
    <location>
        <begin position="16"/>
        <end position="108"/>
    </location>
</feature>
<evidence type="ECO:0000259" key="1">
    <source>
        <dbReference type="Pfam" id="PF01926"/>
    </source>
</evidence>
<dbReference type="InterPro" id="IPR006073">
    <property type="entry name" value="GTP-bd"/>
</dbReference>
<name>A0A0C3FQ11_PILCF</name>
<organism evidence="2 3">
    <name type="scientific">Piloderma croceum (strain F 1598)</name>
    <dbReference type="NCBI Taxonomy" id="765440"/>
    <lineage>
        <taxon>Eukaryota</taxon>
        <taxon>Fungi</taxon>
        <taxon>Dikarya</taxon>
        <taxon>Basidiomycota</taxon>
        <taxon>Agaricomycotina</taxon>
        <taxon>Agaricomycetes</taxon>
        <taxon>Agaricomycetidae</taxon>
        <taxon>Atheliales</taxon>
        <taxon>Atheliaceae</taxon>
        <taxon>Piloderma</taxon>
    </lineage>
</organism>
<dbReference type="InterPro" id="IPR027417">
    <property type="entry name" value="P-loop_NTPase"/>
</dbReference>
<evidence type="ECO:0000313" key="2">
    <source>
        <dbReference type="EMBL" id="KIM81804.1"/>
    </source>
</evidence>
<accession>A0A0C3FQ11</accession>
<dbReference type="SUPFAM" id="SSF52540">
    <property type="entry name" value="P-loop containing nucleoside triphosphate hydrolases"/>
    <property type="match status" value="1"/>
</dbReference>
<dbReference type="GO" id="GO:0005525">
    <property type="term" value="F:GTP binding"/>
    <property type="evidence" value="ECO:0007669"/>
    <property type="project" value="InterPro"/>
</dbReference>
<dbReference type="AlphaFoldDB" id="A0A0C3FQ11"/>
<proteinExistence type="predicted"/>
<keyword evidence="3" id="KW-1185">Reference proteome</keyword>
<dbReference type="InParanoid" id="A0A0C3FQ11"/>
<dbReference type="InterPro" id="IPR025662">
    <property type="entry name" value="Sigma_54_int_dom_ATP-bd_1"/>
</dbReference>
<dbReference type="Gene3D" id="3.40.50.300">
    <property type="entry name" value="P-loop containing nucleotide triphosphate hydrolases"/>
    <property type="match status" value="1"/>
</dbReference>
<dbReference type="EMBL" id="KN832997">
    <property type="protein sequence ID" value="KIM81804.1"/>
    <property type="molecule type" value="Genomic_DNA"/>
</dbReference>
<protein>
    <recommendedName>
        <fullName evidence="1">G domain-containing protein</fullName>
    </recommendedName>
</protein>
<dbReference type="CDD" id="cd00882">
    <property type="entry name" value="Ras_like_GTPase"/>
    <property type="match status" value="1"/>
</dbReference>